<evidence type="ECO:0000313" key="2">
    <source>
        <dbReference type="EMBL" id="OYR08396.1"/>
    </source>
</evidence>
<proteinExistence type="predicted"/>
<reference evidence="2 3" key="1">
    <citation type="submission" date="2017-07" db="EMBL/GenBank/DDBJ databases">
        <title>Phylogenetic study on the rhizospheric bacterium Ochrobactrum sp. A44.</title>
        <authorList>
            <person name="Krzyzanowska D.M."/>
            <person name="Ossowicki A."/>
            <person name="Rajewska M."/>
            <person name="Maciag T."/>
            <person name="Kaczynski Z."/>
            <person name="Czerwicka M."/>
            <person name="Jafra S."/>
        </authorList>
    </citation>
    <scope>NUCLEOTIDE SEQUENCE [LARGE SCALE GENOMIC DNA]</scope>
    <source>
        <strain evidence="2 3">OgA9a</strain>
    </source>
</reference>
<dbReference type="Proteomes" id="UP000216478">
    <property type="component" value="Unassembled WGS sequence"/>
</dbReference>
<keyword evidence="1" id="KW-1133">Transmembrane helix</keyword>
<dbReference type="EMBL" id="NNRL01000167">
    <property type="protein sequence ID" value="OYR08396.1"/>
    <property type="molecule type" value="Genomic_DNA"/>
</dbReference>
<keyword evidence="1" id="KW-0812">Transmembrane</keyword>
<sequence>MQFIAFWDGLKFYHPSRFKAEGIFGSALKGLIVLVFIYRLQMNSWGPVVKFGRQVASLNCRDTLML</sequence>
<name>A0A256F127_9HYPH</name>
<feature type="transmembrane region" description="Helical" evidence="1">
    <location>
        <begin position="20"/>
        <end position="40"/>
    </location>
</feature>
<dbReference type="AlphaFoldDB" id="A0A256F127"/>
<evidence type="ECO:0000313" key="3">
    <source>
        <dbReference type="Proteomes" id="UP000216478"/>
    </source>
</evidence>
<keyword evidence="3" id="KW-1185">Reference proteome</keyword>
<accession>A0A256F127</accession>
<gene>
    <name evidence="2" type="ORF">CEV33_3357</name>
</gene>
<keyword evidence="1" id="KW-0472">Membrane</keyword>
<organism evidence="2 3">
    <name type="scientific">Brucella grignonensis</name>
    <dbReference type="NCBI Taxonomy" id="94627"/>
    <lineage>
        <taxon>Bacteria</taxon>
        <taxon>Pseudomonadati</taxon>
        <taxon>Pseudomonadota</taxon>
        <taxon>Alphaproteobacteria</taxon>
        <taxon>Hyphomicrobiales</taxon>
        <taxon>Brucellaceae</taxon>
        <taxon>Brucella/Ochrobactrum group</taxon>
        <taxon>Brucella</taxon>
    </lineage>
</organism>
<evidence type="ECO:0000256" key="1">
    <source>
        <dbReference type="SAM" id="Phobius"/>
    </source>
</evidence>
<comment type="caution">
    <text evidence="2">The sequence shown here is derived from an EMBL/GenBank/DDBJ whole genome shotgun (WGS) entry which is preliminary data.</text>
</comment>
<protein>
    <submittedName>
        <fullName evidence="2">Uncharacterized protein</fullName>
    </submittedName>
</protein>